<evidence type="ECO:0000313" key="1">
    <source>
        <dbReference type="EMBL" id="CAG7593670.1"/>
    </source>
</evidence>
<gene>
    <name evidence="1" type="ORF">MHYMCMPASI_00704</name>
</gene>
<name>A0A8S4BVA5_9ACAR</name>
<evidence type="ECO:0000313" key="2">
    <source>
        <dbReference type="Proteomes" id="UP000837675"/>
    </source>
</evidence>
<dbReference type="Proteomes" id="UP000837675">
    <property type="component" value="Unassembled WGS sequence"/>
</dbReference>
<proteinExistence type="predicted"/>
<reference evidence="1" key="1">
    <citation type="submission" date="2021-06" db="EMBL/GenBank/DDBJ databases">
        <authorList>
            <person name="Nardi T."/>
            <person name="Nardi T."/>
        </authorList>
    </citation>
    <scope>NUCLEOTIDE SEQUENCE</scope>
</reference>
<sequence>MKGLLIGLTIGVKMGGGRMYEISKEENFYKQEYCACIYSLRDTNFWREKSGREKIAICENFYQKKLEPES</sequence>
<dbReference type="Pfam" id="PF02677">
    <property type="entry name" value="QueH"/>
    <property type="match status" value="1"/>
</dbReference>
<accession>A0A8S4BVA5</accession>
<protein>
    <submittedName>
        <fullName evidence="1">Uncharacterized protein</fullName>
    </submittedName>
</protein>
<dbReference type="InterPro" id="IPR003828">
    <property type="entry name" value="QueH"/>
</dbReference>
<keyword evidence="2" id="KW-1185">Reference proteome</keyword>
<dbReference type="AlphaFoldDB" id="A0A8S4BVA5"/>
<organism evidence="1 2">
    <name type="scientific">Hyalomma marginatum</name>
    <dbReference type="NCBI Taxonomy" id="34627"/>
    <lineage>
        <taxon>Eukaryota</taxon>
        <taxon>Metazoa</taxon>
        <taxon>Ecdysozoa</taxon>
        <taxon>Arthropoda</taxon>
        <taxon>Chelicerata</taxon>
        <taxon>Arachnida</taxon>
        <taxon>Acari</taxon>
        <taxon>Parasitiformes</taxon>
        <taxon>Ixodida</taxon>
        <taxon>Ixodoidea</taxon>
        <taxon>Ixodidae</taxon>
        <taxon>Hyalomminae</taxon>
        <taxon>Hyalomma</taxon>
    </lineage>
</organism>
<comment type="caution">
    <text evidence="1">The sequence shown here is derived from an EMBL/GenBank/DDBJ whole genome shotgun (WGS) entry which is preliminary data.</text>
</comment>
<dbReference type="EMBL" id="CAJVAF010000299">
    <property type="protein sequence ID" value="CAG7593670.1"/>
    <property type="molecule type" value="Genomic_DNA"/>
</dbReference>